<protein>
    <recommendedName>
        <fullName evidence="3">Helix-turn-helix domain-containing protein</fullName>
    </recommendedName>
</protein>
<gene>
    <name evidence="1" type="ORF">Dia5BBH33_09010</name>
</gene>
<reference evidence="2" key="1">
    <citation type="submission" date="2019-05" db="EMBL/GenBank/DDBJ databases">
        <title>Complete genome sequencing of Dialister sp. strain 5BBH33.</title>
        <authorList>
            <person name="Sakamoto M."/>
            <person name="Murakami T."/>
            <person name="Mori H."/>
        </authorList>
    </citation>
    <scope>NUCLEOTIDE SEQUENCE [LARGE SCALE GENOMIC DNA]</scope>
    <source>
        <strain evidence="2">5BBH33</strain>
    </source>
</reference>
<evidence type="ECO:0000313" key="2">
    <source>
        <dbReference type="Proteomes" id="UP000320585"/>
    </source>
</evidence>
<evidence type="ECO:0008006" key="3">
    <source>
        <dbReference type="Google" id="ProtNLM"/>
    </source>
</evidence>
<name>A0A8D5A297_9FIRM</name>
<dbReference type="Proteomes" id="UP000320585">
    <property type="component" value="Chromosome"/>
</dbReference>
<dbReference type="GeneID" id="92716114"/>
<organism evidence="1 2">
    <name type="scientific">Dialister hominis</name>
    <dbReference type="NCBI Taxonomy" id="2582419"/>
    <lineage>
        <taxon>Bacteria</taxon>
        <taxon>Bacillati</taxon>
        <taxon>Bacillota</taxon>
        <taxon>Negativicutes</taxon>
        <taxon>Veillonellales</taxon>
        <taxon>Veillonellaceae</taxon>
        <taxon>Dialister</taxon>
    </lineage>
</organism>
<sequence length="80" mass="9279">MRSEKLEMFPDDTDRLMDTEEVRLRLGVVDKGTVFALINSEELPSLRMGRRVLVRKVTFNKFLADHEGQDLRELAKQTGE</sequence>
<dbReference type="RefSeq" id="WP_143332476.1">
    <property type="nucleotide sequence ID" value="NZ_AP019697.1"/>
</dbReference>
<accession>A0A8D5A297</accession>
<proteinExistence type="predicted"/>
<keyword evidence="2" id="KW-1185">Reference proteome</keyword>
<dbReference type="KEGG" id="dho:Dia5BBH33_09010"/>
<dbReference type="AlphaFoldDB" id="A0A8D5A297"/>
<dbReference type="EMBL" id="AP019697">
    <property type="protein sequence ID" value="BBK24966.1"/>
    <property type="molecule type" value="Genomic_DNA"/>
</dbReference>
<evidence type="ECO:0000313" key="1">
    <source>
        <dbReference type="EMBL" id="BBK24966.1"/>
    </source>
</evidence>